<protein>
    <recommendedName>
        <fullName evidence="1">N-acetyltransferase domain-containing protein</fullName>
    </recommendedName>
</protein>
<organism evidence="2 3">
    <name type="scientific">Arcticibacterium luteifluviistationis</name>
    <dbReference type="NCBI Taxonomy" id="1784714"/>
    <lineage>
        <taxon>Bacteria</taxon>
        <taxon>Pseudomonadati</taxon>
        <taxon>Bacteroidota</taxon>
        <taxon>Cytophagia</taxon>
        <taxon>Cytophagales</taxon>
        <taxon>Leadbetterellaceae</taxon>
        <taxon>Arcticibacterium</taxon>
    </lineage>
</organism>
<dbReference type="KEGG" id="als:DJ013_05135"/>
<accession>A0A2Z4G8R5</accession>
<name>A0A2Z4G8R5_9BACT</name>
<feature type="domain" description="N-acetyltransferase" evidence="1">
    <location>
        <begin position="30"/>
        <end position="175"/>
    </location>
</feature>
<dbReference type="EMBL" id="CP029480">
    <property type="protein sequence ID" value="AWV97581.1"/>
    <property type="molecule type" value="Genomic_DNA"/>
</dbReference>
<dbReference type="Gene3D" id="3.40.630.30">
    <property type="match status" value="1"/>
</dbReference>
<keyword evidence="3" id="KW-1185">Reference proteome</keyword>
<proteinExistence type="predicted"/>
<sequence length="175" mass="20100">MQYNPNALKRITLERKLESKPEKVNTEPEIIIHKLGSQDLVLFKQLIEIFKDSFDGQSKKEIDEFSLNTMLRHTTFLGFVAIQDNEVIGGLTGYEIRSYYKDESEVFLYNLAVSRKHQGKGTAKLLMKTILKFAKEKGHSKLYANTNINGSNAVKFYRGTGGIEQQVSRFIYKLK</sequence>
<dbReference type="CDD" id="cd04301">
    <property type="entry name" value="NAT_SF"/>
    <property type="match status" value="1"/>
</dbReference>
<dbReference type="InterPro" id="IPR016181">
    <property type="entry name" value="Acyl_CoA_acyltransferase"/>
</dbReference>
<dbReference type="RefSeq" id="WP_111370683.1">
    <property type="nucleotide sequence ID" value="NZ_CP029480.1"/>
</dbReference>
<dbReference type="InterPro" id="IPR000182">
    <property type="entry name" value="GNAT_dom"/>
</dbReference>
<dbReference type="PROSITE" id="PS51186">
    <property type="entry name" value="GNAT"/>
    <property type="match status" value="1"/>
</dbReference>
<evidence type="ECO:0000259" key="1">
    <source>
        <dbReference type="PROSITE" id="PS51186"/>
    </source>
</evidence>
<dbReference type="SUPFAM" id="SSF55729">
    <property type="entry name" value="Acyl-CoA N-acyltransferases (Nat)"/>
    <property type="match status" value="1"/>
</dbReference>
<dbReference type="AlphaFoldDB" id="A0A2Z4G8R5"/>
<gene>
    <name evidence="2" type="ORF">DJ013_05135</name>
</gene>
<dbReference type="Pfam" id="PF00583">
    <property type="entry name" value="Acetyltransf_1"/>
    <property type="match status" value="1"/>
</dbReference>
<reference evidence="2 3" key="1">
    <citation type="submission" date="2018-05" db="EMBL/GenBank/DDBJ databases">
        <title>Complete genome sequence of Arcticibacterium luteifluviistationis SM1504T, a cytophagaceae bacterium isolated from Arctic surface seawater.</title>
        <authorList>
            <person name="Li Y."/>
            <person name="Qin Q.-L."/>
        </authorList>
    </citation>
    <scope>NUCLEOTIDE SEQUENCE [LARGE SCALE GENOMIC DNA]</scope>
    <source>
        <strain evidence="2 3">SM1504</strain>
    </source>
</reference>
<evidence type="ECO:0000313" key="2">
    <source>
        <dbReference type="EMBL" id="AWV97581.1"/>
    </source>
</evidence>
<dbReference type="OrthoDB" id="9797178at2"/>
<dbReference type="GO" id="GO:0016747">
    <property type="term" value="F:acyltransferase activity, transferring groups other than amino-acyl groups"/>
    <property type="evidence" value="ECO:0007669"/>
    <property type="project" value="InterPro"/>
</dbReference>
<dbReference type="Proteomes" id="UP000249873">
    <property type="component" value="Chromosome"/>
</dbReference>
<evidence type="ECO:0000313" key="3">
    <source>
        <dbReference type="Proteomes" id="UP000249873"/>
    </source>
</evidence>